<feature type="chain" id="PRO_5039144240" description="DUF3221 domain-containing protein" evidence="1">
    <location>
        <begin position="19"/>
        <end position="132"/>
    </location>
</feature>
<protein>
    <recommendedName>
        <fullName evidence="4">DUF3221 domain-containing protein</fullName>
    </recommendedName>
</protein>
<dbReference type="OrthoDB" id="1909991at2"/>
<dbReference type="PROSITE" id="PS51257">
    <property type="entry name" value="PROKAR_LIPOPROTEIN"/>
    <property type="match status" value="1"/>
</dbReference>
<evidence type="ECO:0000313" key="2">
    <source>
        <dbReference type="EMBL" id="MRH43246.1"/>
    </source>
</evidence>
<reference evidence="2" key="1">
    <citation type="submission" date="2019-11" db="EMBL/GenBank/DDBJ databases">
        <authorList>
            <person name="Li J."/>
        </authorList>
    </citation>
    <scope>NUCLEOTIDE SEQUENCE</scope>
    <source>
        <strain evidence="2">B6B</strain>
    </source>
</reference>
<name>A0A6A8DFE6_9BACI</name>
<proteinExistence type="predicted"/>
<gene>
    <name evidence="2" type="ORF">GH741_11200</name>
</gene>
<organism evidence="2 3">
    <name type="scientific">Aquibacillus halophilus</name>
    <dbReference type="NCBI Taxonomy" id="930132"/>
    <lineage>
        <taxon>Bacteria</taxon>
        <taxon>Bacillati</taxon>
        <taxon>Bacillota</taxon>
        <taxon>Bacilli</taxon>
        <taxon>Bacillales</taxon>
        <taxon>Bacillaceae</taxon>
        <taxon>Aquibacillus</taxon>
    </lineage>
</organism>
<evidence type="ECO:0008006" key="4">
    <source>
        <dbReference type="Google" id="ProtNLM"/>
    </source>
</evidence>
<accession>A0A6A8DFE6</accession>
<keyword evidence="3" id="KW-1185">Reference proteome</keyword>
<evidence type="ECO:0000313" key="3">
    <source>
        <dbReference type="Proteomes" id="UP000799092"/>
    </source>
</evidence>
<comment type="caution">
    <text evidence="2">The sequence shown here is derived from an EMBL/GenBank/DDBJ whole genome shotgun (WGS) entry which is preliminary data.</text>
</comment>
<dbReference type="AlphaFoldDB" id="A0A6A8DFE6"/>
<sequence length="132" mass="14530">MRVTLFSLLLCISILIVGCNSKTFENSDGSDKGNPVAKEILSENKDADIFATINVVYRKAESVSWVEDLELSLGDEYFEITKQSTNPKEFESGTASKLPIGTKVYSPVEKHGRILIAVVDGEQIRYLGLVEG</sequence>
<evidence type="ECO:0000256" key="1">
    <source>
        <dbReference type="SAM" id="SignalP"/>
    </source>
</evidence>
<dbReference type="EMBL" id="WJNG01000008">
    <property type="protein sequence ID" value="MRH43246.1"/>
    <property type="molecule type" value="Genomic_DNA"/>
</dbReference>
<dbReference type="RefSeq" id="WP_153736881.1">
    <property type="nucleotide sequence ID" value="NZ_WJNG01000008.1"/>
</dbReference>
<feature type="signal peptide" evidence="1">
    <location>
        <begin position="1"/>
        <end position="18"/>
    </location>
</feature>
<keyword evidence="1" id="KW-0732">Signal</keyword>
<dbReference type="Proteomes" id="UP000799092">
    <property type="component" value="Unassembled WGS sequence"/>
</dbReference>